<reference evidence="1 2" key="1">
    <citation type="journal article" date="2019" name="J. Hered.">
        <title>An Improved Genome Assembly for Drosophila navojoa, the Basal Species in the mojavensis Cluster.</title>
        <authorList>
            <person name="Vanderlinde T."/>
            <person name="Dupim E.G."/>
            <person name="Nazario-Yepiz N.O."/>
            <person name="Carvalho A.B."/>
        </authorList>
    </citation>
    <scope>NUCLEOTIDE SEQUENCE [LARGE SCALE GENOMIC DNA]</scope>
    <source>
        <strain evidence="1">Navoj_Jal97</strain>
        <tissue evidence="1">Whole organism</tissue>
    </source>
</reference>
<dbReference type="Proteomes" id="UP000295192">
    <property type="component" value="Unassembled WGS sequence"/>
</dbReference>
<organism evidence="1 2">
    <name type="scientific">Drosophila navojoa</name>
    <name type="common">Fruit fly</name>
    <dbReference type="NCBI Taxonomy" id="7232"/>
    <lineage>
        <taxon>Eukaryota</taxon>
        <taxon>Metazoa</taxon>
        <taxon>Ecdysozoa</taxon>
        <taxon>Arthropoda</taxon>
        <taxon>Hexapoda</taxon>
        <taxon>Insecta</taxon>
        <taxon>Pterygota</taxon>
        <taxon>Neoptera</taxon>
        <taxon>Endopterygota</taxon>
        <taxon>Diptera</taxon>
        <taxon>Brachycera</taxon>
        <taxon>Muscomorpha</taxon>
        <taxon>Ephydroidea</taxon>
        <taxon>Drosophilidae</taxon>
        <taxon>Drosophila</taxon>
    </lineage>
</organism>
<name>A0A484AU34_DRONA</name>
<accession>A0A484AU34</accession>
<keyword evidence="2" id="KW-1185">Reference proteome</keyword>
<proteinExistence type="predicted"/>
<evidence type="ECO:0000313" key="2">
    <source>
        <dbReference type="Proteomes" id="UP000295192"/>
    </source>
</evidence>
<dbReference type="EMBL" id="LSRL02000666">
    <property type="protein sequence ID" value="TDG40129.1"/>
    <property type="molecule type" value="Genomic_DNA"/>
</dbReference>
<sequence length="90" mass="10652">MAKTLRPDFKYLMKTTTPSEVKPRRKFYFKYVLLWNVRTLTRKSLPGTNSLVAQGQLMSMNDLSIVKLIQCYKHREGSHSQITYKIWLII</sequence>
<gene>
    <name evidence="1" type="ORF">AWZ03_013450</name>
</gene>
<protein>
    <submittedName>
        <fullName evidence="1">Uncharacterized protein</fullName>
    </submittedName>
</protein>
<dbReference type="AlphaFoldDB" id="A0A484AU34"/>
<evidence type="ECO:0000313" key="1">
    <source>
        <dbReference type="EMBL" id="TDG40129.1"/>
    </source>
</evidence>
<comment type="caution">
    <text evidence="1">The sequence shown here is derived from an EMBL/GenBank/DDBJ whole genome shotgun (WGS) entry which is preliminary data.</text>
</comment>